<dbReference type="AlphaFoldDB" id="A0ABD0K474"/>
<protein>
    <submittedName>
        <fullName evidence="4">Uncharacterized protein</fullName>
    </submittedName>
</protein>
<feature type="region of interest" description="Disordered" evidence="1">
    <location>
        <begin position="467"/>
        <end position="519"/>
    </location>
</feature>
<feature type="region of interest" description="Disordered" evidence="1">
    <location>
        <begin position="557"/>
        <end position="587"/>
    </location>
</feature>
<keyword evidence="5" id="KW-1185">Reference proteome</keyword>
<evidence type="ECO:0000256" key="2">
    <source>
        <dbReference type="SAM" id="Phobius"/>
    </source>
</evidence>
<name>A0ABD0K474_9CAEN</name>
<feature type="chain" id="PRO_5044773192" evidence="3">
    <location>
        <begin position="21"/>
        <end position="587"/>
    </location>
</feature>
<proteinExistence type="predicted"/>
<feature type="compositionally biased region" description="Polar residues" evidence="1">
    <location>
        <begin position="575"/>
        <end position="587"/>
    </location>
</feature>
<feature type="transmembrane region" description="Helical" evidence="2">
    <location>
        <begin position="531"/>
        <end position="551"/>
    </location>
</feature>
<reference evidence="4 5" key="1">
    <citation type="journal article" date="2023" name="Sci. Data">
        <title>Genome assembly of the Korean intertidal mud-creeper Batillaria attramentaria.</title>
        <authorList>
            <person name="Patra A.K."/>
            <person name="Ho P.T."/>
            <person name="Jun S."/>
            <person name="Lee S.J."/>
            <person name="Kim Y."/>
            <person name="Won Y.J."/>
        </authorList>
    </citation>
    <scope>NUCLEOTIDE SEQUENCE [LARGE SCALE GENOMIC DNA]</scope>
    <source>
        <strain evidence="4">Wonlab-2016</strain>
    </source>
</reference>
<dbReference type="Proteomes" id="UP001519460">
    <property type="component" value="Unassembled WGS sequence"/>
</dbReference>
<feature type="region of interest" description="Disordered" evidence="1">
    <location>
        <begin position="142"/>
        <end position="241"/>
    </location>
</feature>
<feature type="compositionally biased region" description="Basic and acidic residues" evidence="1">
    <location>
        <begin position="142"/>
        <end position="166"/>
    </location>
</feature>
<feature type="signal peptide" evidence="3">
    <location>
        <begin position="1"/>
        <end position="20"/>
    </location>
</feature>
<keyword evidence="2" id="KW-0472">Membrane</keyword>
<keyword evidence="2" id="KW-1133">Transmembrane helix</keyword>
<sequence>MPVVYVCFLQLGLLLAVISAENCGRFEFPTVDKNEITASEHSTLTVPFRLNTTNCQSPGDFSISVTQSGKNVSRQDSASWTWWTNPREVAEKAEIFFNIVGKPEFQKIEDAIARSGKDAELRFPVRTHTTKVNSCVLKKVSENEADSHDQDRDCSRGRRERQHQQEQEMAPCMRNAQVPDAGQRQPEGVAGRVGVPRYDNVGQQPADYRRLTYPPPRGQAHDDLPPALPPPRLPRRSHNHTVCVRQKKTTTLCKTKVLGKMISCKERHVLFSLGVWAITWLSASADEKCARFEFPTLASSEVTAAEHARLTLPFRLDIDNCESVDEFSITITKKVPHRYISDYCKLRHRNGECDPASGSSTCSCPDESGNYNFVIEDVDGSDETSWTWMSNMGLAENKELNLIVTDREAVVTETSTVTKRTASPSTATEAVTTGKPQYERNEEQTVATGKENELRFKMQTRQSKEFLTCKLTKLPPDEDGLQYPEINSDDKTTKSPRGQEKTTGKTKAPTPDDPQPVSSGVDVQLMSGLTLGFNVCNVIIATIVVMIIGMLEEPVDNDKQRKSKKVRHASRSARVLNSSTPTDQQKQ</sequence>
<feature type="region of interest" description="Disordered" evidence="1">
    <location>
        <begin position="415"/>
        <end position="453"/>
    </location>
</feature>
<evidence type="ECO:0000313" key="5">
    <source>
        <dbReference type="Proteomes" id="UP001519460"/>
    </source>
</evidence>
<keyword evidence="3" id="KW-0732">Signal</keyword>
<organism evidence="4 5">
    <name type="scientific">Batillaria attramentaria</name>
    <dbReference type="NCBI Taxonomy" id="370345"/>
    <lineage>
        <taxon>Eukaryota</taxon>
        <taxon>Metazoa</taxon>
        <taxon>Spiralia</taxon>
        <taxon>Lophotrochozoa</taxon>
        <taxon>Mollusca</taxon>
        <taxon>Gastropoda</taxon>
        <taxon>Caenogastropoda</taxon>
        <taxon>Sorbeoconcha</taxon>
        <taxon>Cerithioidea</taxon>
        <taxon>Batillariidae</taxon>
        <taxon>Batillaria</taxon>
    </lineage>
</organism>
<dbReference type="EMBL" id="JACVVK020000257">
    <property type="protein sequence ID" value="KAK7481763.1"/>
    <property type="molecule type" value="Genomic_DNA"/>
</dbReference>
<evidence type="ECO:0000256" key="3">
    <source>
        <dbReference type="SAM" id="SignalP"/>
    </source>
</evidence>
<feature type="compositionally biased region" description="Basic and acidic residues" evidence="1">
    <location>
        <begin position="488"/>
        <end position="503"/>
    </location>
</feature>
<comment type="caution">
    <text evidence="4">The sequence shown here is derived from an EMBL/GenBank/DDBJ whole genome shotgun (WGS) entry which is preliminary data.</text>
</comment>
<evidence type="ECO:0000313" key="4">
    <source>
        <dbReference type="EMBL" id="KAK7481763.1"/>
    </source>
</evidence>
<feature type="compositionally biased region" description="Basic residues" evidence="1">
    <location>
        <begin position="561"/>
        <end position="571"/>
    </location>
</feature>
<evidence type="ECO:0000256" key="1">
    <source>
        <dbReference type="SAM" id="MobiDB-lite"/>
    </source>
</evidence>
<feature type="compositionally biased region" description="Polar residues" evidence="1">
    <location>
        <begin position="415"/>
        <end position="435"/>
    </location>
</feature>
<gene>
    <name evidence="4" type="ORF">BaRGS_00027011</name>
</gene>
<accession>A0ABD0K474</accession>
<keyword evidence="2" id="KW-0812">Transmembrane</keyword>